<organism evidence="2 3">
    <name type="scientific">Verrucomicrobia subdivision 6 bacterium BACL9 MAG-120507-bin52</name>
    <dbReference type="NCBI Taxonomy" id="1655590"/>
    <lineage>
        <taxon>Bacteria</taxon>
        <taxon>Pseudomonadati</taxon>
        <taxon>Verrucomicrobiota</taxon>
        <taxon>Verrucomicrobiia</taxon>
        <taxon>Verrucomicrobiales</taxon>
        <taxon>Verrucomicrobia subdivision 6</taxon>
    </lineage>
</organism>
<keyword evidence="1" id="KW-0472">Membrane</keyword>
<reference evidence="2 3" key="1">
    <citation type="submission" date="2015-10" db="EMBL/GenBank/DDBJ databases">
        <title>Metagenome-Assembled Genomes uncover a global brackish microbiome.</title>
        <authorList>
            <person name="Hugerth L.W."/>
            <person name="Larsson J."/>
            <person name="Alneberg J."/>
            <person name="Lindh M.V."/>
            <person name="Legrand C."/>
            <person name="Pinhassi J."/>
            <person name="Andersson A.F."/>
        </authorList>
    </citation>
    <scope>NUCLEOTIDE SEQUENCE [LARGE SCALE GENOMIC DNA]</scope>
    <source>
        <strain evidence="2">BACL18 MAG-120507-bin52</strain>
    </source>
</reference>
<feature type="transmembrane region" description="Helical" evidence="1">
    <location>
        <begin position="32"/>
        <end position="52"/>
    </location>
</feature>
<gene>
    <name evidence="2" type="ORF">ABR82_08285</name>
</gene>
<dbReference type="EMBL" id="LIBO01000013">
    <property type="protein sequence ID" value="KRO63029.1"/>
    <property type="molecule type" value="Genomic_DNA"/>
</dbReference>
<evidence type="ECO:0000313" key="2">
    <source>
        <dbReference type="EMBL" id="KRO63029.1"/>
    </source>
</evidence>
<evidence type="ECO:0000256" key="1">
    <source>
        <dbReference type="SAM" id="Phobius"/>
    </source>
</evidence>
<dbReference type="Proteomes" id="UP000051269">
    <property type="component" value="Unassembled WGS sequence"/>
</dbReference>
<accession>A0A0R2RK86</accession>
<name>A0A0R2RK86_9BACT</name>
<dbReference type="AlphaFoldDB" id="A0A0R2RK86"/>
<comment type="caution">
    <text evidence="2">The sequence shown here is derived from an EMBL/GenBank/DDBJ whole genome shotgun (WGS) entry which is preliminary data.</text>
</comment>
<proteinExistence type="predicted"/>
<evidence type="ECO:0000313" key="3">
    <source>
        <dbReference type="Proteomes" id="UP000051269"/>
    </source>
</evidence>
<protein>
    <submittedName>
        <fullName evidence="2">Uncharacterized protein</fullName>
    </submittedName>
</protein>
<sequence>MPLSFWGAGIGAIALGWEGVVKMDGGRVDLAILVPAAFFALLPIPLIFYRWVRGHFSKRLFA</sequence>
<keyword evidence="1" id="KW-0812">Transmembrane</keyword>
<keyword evidence="1" id="KW-1133">Transmembrane helix</keyword>